<dbReference type="GO" id="GO:0016301">
    <property type="term" value="F:kinase activity"/>
    <property type="evidence" value="ECO:0007669"/>
    <property type="project" value="UniProtKB-KW"/>
</dbReference>
<dbReference type="GO" id="GO:0005524">
    <property type="term" value="F:ATP binding"/>
    <property type="evidence" value="ECO:0007669"/>
    <property type="project" value="UniProtKB-KW"/>
</dbReference>
<keyword evidence="5" id="KW-1133">Transmembrane helix</keyword>
<feature type="binding site" evidence="3">
    <location>
        <position position="72"/>
    </location>
    <ligand>
        <name>ATP</name>
        <dbReference type="ChEBI" id="CHEBI:30616"/>
    </ligand>
</feature>
<name>A0AAU0F4X2_9FLAO</name>
<evidence type="ECO:0000256" key="4">
    <source>
        <dbReference type="PIRSR" id="PIRSR600829-4"/>
    </source>
</evidence>
<keyword evidence="4" id="KW-0460">Magnesium</keyword>
<feature type="binding site" evidence="4">
    <location>
        <position position="72"/>
    </location>
    <ligand>
        <name>a divalent metal cation</name>
        <dbReference type="ChEBI" id="CHEBI:60240"/>
    </ligand>
</feature>
<evidence type="ECO:0000256" key="5">
    <source>
        <dbReference type="SAM" id="Phobius"/>
    </source>
</evidence>
<feature type="transmembrane region" description="Helical" evidence="5">
    <location>
        <begin position="92"/>
        <end position="113"/>
    </location>
</feature>
<feature type="binding site" evidence="3">
    <location>
        <position position="12"/>
    </location>
    <ligand>
        <name>ATP</name>
        <dbReference type="ChEBI" id="CHEBI:30616"/>
    </ligand>
</feature>
<protein>
    <submittedName>
        <fullName evidence="6">Diacylglycerol kinase (ATP)</fullName>
    </submittedName>
</protein>
<evidence type="ECO:0000313" key="6">
    <source>
        <dbReference type="EMBL" id="WOC52935.1"/>
    </source>
</evidence>
<evidence type="ECO:0000313" key="7">
    <source>
        <dbReference type="Proteomes" id="UP001432059"/>
    </source>
</evidence>
<proteinExistence type="predicted"/>
<dbReference type="Proteomes" id="UP001432059">
    <property type="component" value="Chromosome"/>
</dbReference>
<evidence type="ECO:0000256" key="1">
    <source>
        <dbReference type="PIRSR" id="PIRSR600829-1"/>
    </source>
</evidence>
<feature type="transmembrane region" description="Helical" evidence="5">
    <location>
        <begin position="27"/>
        <end position="46"/>
    </location>
</feature>
<keyword evidence="5" id="KW-0472">Membrane</keyword>
<feature type="binding site" evidence="3">
    <location>
        <position position="24"/>
    </location>
    <ligand>
        <name>ATP</name>
        <dbReference type="ChEBI" id="CHEBI:30616"/>
    </ligand>
</feature>
<keyword evidence="3" id="KW-0067">ATP-binding</keyword>
<dbReference type="InterPro" id="IPR000829">
    <property type="entry name" value="DAGK"/>
</dbReference>
<dbReference type="EMBL" id="CP136426">
    <property type="protein sequence ID" value="WOC52935.1"/>
    <property type="molecule type" value="Genomic_DNA"/>
</dbReference>
<keyword evidence="7" id="KW-1185">Reference proteome</keyword>
<evidence type="ECO:0000256" key="3">
    <source>
        <dbReference type="PIRSR" id="PIRSR600829-3"/>
    </source>
</evidence>
<feature type="binding site" evidence="2">
    <location>
        <position position="65"/>
    </location>
    <ligand>
        <name>substrate</name>
    </ligand>
</feature>
<dbReference type="GO" id="GO:0046872">
    <property type="term" value="F:metal ion binding"/>
    <property type="evidence" value="ECO:0007669"/>
    <property type="project" value="UniProtKB-KW"/>
</dbReference>
<evidence type="ECO:0000256" key="2">
    <source>
        <dbReference type="PIRSR" id="PIRSR600829-2"/>
    </source>
</evidence>
<dbReference type="AlphaFoldDB" id="A0AAU0F4X2"/>
<dbReference type="Gene3D" id="1.10.3830.10">
    <property type="entry name" value="Diacylglycerol kinase (DAGK) domain"/>
    <property type="match status" value="1"/>
</dbReference>
<keyword evidence="6" id="KW-0418">Kinase</keyword>
<reference evidence="6" key="1">
    <citation type="submission" date="2023-10" db="EMBL/GenBank/DDBJ databases">
        <title>Characterization and whole genome sequencing of a novel strain of Bergeyella porcorum QD2021 isolated from pig.</title>
        <authorList>
            <person name="Liu G."/>
            <person name="Chen C."/>
            <person name="Han X."/>
        </authorList>
    </citation>
    <scope>NUCLEOTIDE SEQUENCE</scope>
    <source>
        <strain evidence="6">QD2021</strain>
    </source>
</reference>
<dbReference type="GO" id="GO:0016020">
    <property type="term" value="C:membrane"/>
    <property type="evidence" value="ECO:0007669"/>
    <property type="project" value="InterPro"/>
</dbReference>
<dbReference type="CDD" id="cd14265">
    <property type="entry name" value="UDPK_IM_like"/>
    <property type="match status" value="1"/>
</dbReference>
<dbReference type="InterPro" id="IPR033717">
    <property type="entry name" value="UDPK"/>
</dbReference>
<comment type="cofactor">
    <cofactor evidence="4">
        <name>Mg(2+)</name>
        <dbReference type="ChEBI" id="CHEBI:18420"/>
    </cofactor>
    <text evidence="4">Mn(2+), Zn(2+), Cd(2+) and Co(2+) support activity to lesser extents.</text>
</comment>
<accession>A0AAU0F4X2</accession>
<feature type="binding site" evidence="4">
    <location>
        <position position="24"/>
    </location>
    <ligand>
        <name>a divalent metal cation</name>
        <dbReference type="ChEBI" id="CHEBI:60240"/>
    </ligand>
</feature>
<gene>
    <name evidence="6" type="primary">dgkA</name>
    <name evidence="6" type="ORF">BPO_2288</name>
</gene>
<dbReference type="PANTHER" id="PTHR34299">
    <property type="entry name" value="DIACYLGLYCEROL KINASE"/>
    <property type="match status" value="1"/>
</dbReference>
<dbReference type="PANTHER" id="PTHR34299:SF1">
    <property type="entry name" value="DIACYLGLYCEROL KINASE"/>
    <property type="match status" value="1"/>
</dbReference>
<keyword evidence="3" id="KW-0547">Nucleotide-binding</keyword>
<feature type="transmembrane region" description="Helical" evidence="5">
    <location>
        <begin position="52"/>
        <end position="71"/>
    </location>
</feature>
<keyword evidence="4" id="KW-0479">Metal-binding</keyword>
<dbReference type="Pfam" id="PF01219">
    <property type="entry name" value="DAGK_prokar"/>
    <property type="match status" value="1"/>
</dbReference>
<dbReference type="KEGG" id="bpor:BPO_2288"/>
<sequence>MKKPPFYKSLQYAIKGILSIIRTERNFQYHLLGLLLNLFLIVVLQLTSTDTALIILACFTVLVTEMLNTAIEKICDFIEPNFNPKIGFIKDLAAGAVLLATIGAIAVGVLVYWRYLY</sequence>
<organism evidence="6 7">
    <name type="scientific">Bergeyella porcorum</name>
    <dbReference type="NCBI Taxonomy" id="1735111"/>
    <lineage>
        <taxon>Bacteria</taxon>
        <taxon>Pseudomonadati</taxon>
        <taxon>Bacteroidota</taxon>
        <taxon>Flavobacteriia</taxon>
        <taxon>Flavobacteriales</taxon>
        <taxon>Weeksellaceae</taxon>
        <taxon>Bergeyella</taxon>
    </lineage>
</organism>
<feature type="active site" description="Proton acceptor" evidence="1">
    <location>
        <position position="65"/>
    </location>
</feature>
<feature type="binding site" evidence="3">
    <location>
        <begin position="90"/>
        <end position="91"/>
    </location>
    <ligand>
        <name>ATP</name>
        <dbReference type="ChEBI" id="CHEBI:30616"/>
    </ligand>
</feature>
<keyword evidence="6" id="KW-0808">Transferase</keyword>
<keyword evidence="5" id="KW-0812">Transmembrane</keyword>
<dbReference type="RefSeq" id="WP_327984245.1">
    <property type="nucleotide sequence ID" value="NZ_CP136426.1"/>
</dbReference>
<dbReference type="GO" id="GO:0008654">
    <property type="term" value="P:phospholipid biosynthetic process"/>
    <property type="evidence" value="ECO:0007669"/>
    <property type="project" value="InterPro"/>
</dbReference>